<feature type="domain" description="DNA polymerase III delta N-terminal" evidence="10">
    <location>
        <begin position="21"/>
        <end position="139"/>
    </location>
</feature>
<dbReference type="Gene3D" id="3.40.50.300">
    <property type="entry name" value="P-loop containing nucleotide triphosphate hydrolases"/>
    <property type="match status" value="1"/>
</dbReference>
<evidence type="ECO:0000256" key="6">
    <source>
        <dbReference type="ARBA" id="ARBA00022932"/>
    </source>
</evidence>
<evidence type="ECO:0000256" key="3">
    <source>
        <dbReference type="ARBA" id="ARBA00022679"/>
    </source>
</evidence>
<dbReference type="EC" id="2.7.7.7" evidence="1 9"/>
<accession>A0A143WRG0</accession>
<feature type="domain" description="DNA polymerase III subunit delta C-terminal" evidence="11">
    <location>
        <begin position="215"/>
        <end position="338"/>
    </location>
</feature>
<dbReference type="CDD" id="cd18138">
    <property type="entry name" value="HLD_clamp_pol_III_delta"/>
    <property type="match status" value="1"/>
</dbReference>
<dbReference type="InterPro" id="IPR032780">
    <property type="entry name" value="DNA_pol3_delt_C"/>
</dbReference>
<dbReference type="Pfam" id="PF14840">
    <property type="entry name" value="DNA_pol3_delt_C"/>
    <property type="match status" value="1"/>
</dbReference>
<protein>
    <recommendedName>
        <fullName evidence="2 9">DNA polymerase III subunit delta</fullName>
        <ecNumber evidence="1 9">2.7.7.7</ecNumber>
    </recommendedName>
</protein>
<dbReference type="Gene3D" id="1.20.272.10">
    <property type="match status" value="1"/>
</dbReference>
<dbReference type="GO" id="GO:0009360">
    <property type="term" value="C:DNA polymerase III complex"/>
    <property type="evidence" value="ECO:0007669"/>
    <property type="project" value="UniProtKB-UniRule"/>
</dbReference>
<organism evidence="12 13">
    <name type="scientific">Candidatus Gullanella endobia</name>
    <dbReference type="NCBI Taxonomy" id="1070130"/>
    <lineage>
        <taxon>Bacteria</taxon>
        <taxon>Pseudomonadati</taxon>
        <taxon>Pseudomonadota</taxon>
        <taxon>Gammaproteobacteria</taxon>
        <taxon>Enterobacterales</taxon>
        <taxon>Enterobacteriaceae</taxon>
        <taxon>Candidatus Gullanella</taxon>
    </lineage>
</organism>
<dbReference type="PANTHER" id="PTHR34388">
    <property type="entry name" value="DNA POLYMERASE III SUBUNIT DELTA"/>
    <property type="match status" value="1"/>
</dbReference>
<dbReference type="STRING" id="1070130.FVIR_GE00505"/>
<evidence type="ECO:0000256" key="2">
    <source>
        <dbReference type="ARBA" id="ARBA00017703"/>
    </source>
</evidence>
<dbReference type="NCBIfam" id="TIGR01128">
    <property type="entry name" value="holA"/>
    <property type="match status" value="1"/>
</dbReference>
<keyword evidence="4 12" id="KW-0548">Nucleotidyltransferase</keyword>
<reference evidence="13" key="1">
    <citation type="submission" date="2016-01" db="EMBL/GenBank/DDBJ databases">
        <authorList>
            <person name="Husnik F."/>
        </authorList>
    </citation>
    <scope>NUCLEOTIDE SEQUENCE [LARGE SCALE GENOMIC DNA]</scope>
</reference>
<dbReference type="SUPFAM" id="SSF52540">
    <property type="entry name" value="P-loop containing nucleoside triphosphate hydrolases"/>
    <property type="match status" value="1"/>
</dbReference>
<evidence type="ECO:0000313" key="12">
    <source>
        <dbReference type="EMBL" id="CUX96344.1"/>
    </source>
</evidence>
<evidence type="ECO:0000256" key="9">
    <source>
        <dbReference type="NCBIfam" id="TIGR01128"/>
    </source>
</evidence>
<keyword evidence="3 12" id="KW-0808">Transferase</keyword>
<dbReference type="InterPro" id="IPR005790">
    <property type="entry name" value="DNA_polIII_delta"/>
</dbReference>
<comment type="catalytic activity">
    <reaction evidence="8">
        <text>DNA(n) + a 2'-deoxyribonucleoside 5'-triphosphate = DNA(n+1) + diphosphate</text>
        <dbReference type="Rhea" id="RHEA:22508"/>
        <dbReference type="Rhea" id="RHEA-COMP:17339"/>
        <dbReference type="Rhea" id="RHEA-COMP:17340"/>
        <dbReference type="ChEBI" id="CHEBI:33019"/>
        <dbReference type="ChEBI" id="CHEBI:61560"/>
        <dbReference type="ChEBI" id="CHEBI:173112"/>
        <dbReference type="EC" id="2.7.7.7"/>
    </reaction>
</comment>
<dbReference type="InterPro" id="IPR027417">
    <property type="entry name" value="P-loop_NTPase"/>
</dbReference>
<evidence type="ECO:0000259" key="11">
    <source>
        <dbReference type="Pfam" id="PF14840"/>
    </source>
</evidence>
<sequence length="344" mass="39760">MIQLNAEQLGGQLIKALHPCYLLFGNDLFLLQESQDRIRNSAKEQHFTEHFTITLETNTDWDTVFSLCQTRSLFASRQTLLLVLPDSFINASIDEKMFKLVSLLHNDLLFILSSSKINRTMENSAWFKILSKNAVLVSCMTPKQTQLQNWVMKYVETMNLTIDNATCQLLCYFYEGNLFALTQVLKQLSLLYPDGILTVPRVKMAVNDASHFTQFHWIDAILLGKIKRAVHILHQLKLEGAEPITLLRNIQREILLIMILKRQMVIVPLCTLFDHHKIWKNRRPLLTKAIERLTLSKLHNAVKLMMKIELTLKQDYDGYLVWSDLNTLVFLLCGKSLPTAMLDI</sequence>
<dbReference type="InterPro" id="IPR010372">
    <property type="entry name" value="DNA_pol3_delta_N"/>
</dbReference>
<proteinExistence type="inferred from homology"/>
<dbReference type="SUPFAM" id="SSF48019">
    <property type="entry name" value="post-AAA+ oligomerization domain-like"/>
    <property type="match status" value="1"/>
</dbReference>
<dbReference type="RefSeq" id="WP_067498564.1">
    <property type="nucleotide sequence ID" value="NZ_LN999832.1"/>
</dbReference>
<dbReference type="GO" id="GO:0003887">
    <property type="term" value="F:DNA-directed DNA polymerase activity"/>
    <property type="evidence" value="ECO:0007669"/>
    <property type="project" value="UniProtKB-UniRule"/>
</dbReference>
<keyword evidence="5" id="KW-0235">DNA replication</keyword>
<evidence type="ECO:0000313" key="13">
    <source>
        <dbReference type="Proteomes" id="UP000095665"/>
    </source>
</evidence>
<dbReference type="EMBL" id="LN999832">
    <property type="protein sequence ID" value="CUX96344.1"/>
    <property type="molecule type" value="Genomic_DNA"/>
</dbReference>
<evidence type="ECO:0000256" key="7">
    <source>
        <dbReference type="ARBA" id="ARBA00034754"/>
    </source>
</evidence>
<dbReference type="InterPro" id="IPR008921">
    <property type="entry name" value="DNA_pol3_clamp-load_cplx_C"/>
</dbReference>
<evidence type="ECO:0000256" key="5">
    <source>
        <dbReference type="ARBA" id="ARBA00022705"/>
    </source>
</evidence>
<evidence type="ECO:0000259" key="10">
    <source>
        <dbReference type="Pfam" id="PF06144"/>
    </source>
</evidence>
<evidence type="ECO:0000256" key="4">
    <source>
        <dbReference type="ARBA" id="ARBA00022695"/>
    </source>
</evidence>
<dbReference type="AlphaFoldDB" id="A0A143WRG0"/>
<gene>
    <name evidence="12" type="primary">holA</name>
    <name evidence="12" type="ORF">FVIR_GE00505</name>
</gene>
<evidence type="ECO:0000256" key="8">
    <source>
        <dbReference type="ARBA" id="ARBA00049244"/>
    </source>
</evidence>
<dbReference type="GO" id="GO:0006261">
    <property type="term" value="P:DNA-templated DNA replication"/>
    <property type="evidence" value="ECO:0007669"/>
    <property type="project" value="TreeGrafter"/>
</dbReference>
<name>A0A143WRG0_9ENTR</name>
<evidence type="ECO:0000256" key="1">
    <source>
        <dbReference type="ARBA" id="ARBA00012417"/>
    </source>
</evidence>
<dbReference type="Proteomes" id="UP000095665">
    <property type="component" value="Chromosome I"/>
</dbReference>
<dbReference type="Gene3D" id="1.10.8.60">
    <property type="match status" value="1"/>
</dbReference>
<comment type="similarity">
    <text evidence="7">Belongs to the DNA polymerase HolA subunit family.</text>
</comment>
<dbReference type="KEGG" id="ged:FVIR_GE00505"/>
<dbReference type="PANTHER" id="PTHR34388:SF1">
    <property type="entry name" value="DNA POLYMERASE III SUBUNIT DELTA"/>
    <property type="match status" value="1"/>
</dbReference>
<keyword evidence="6" id="KW-0239">DNA-directed DNA polymerase</keyword>
<dbReference type="OrthoDB" id="9770982at2"/>
<dbReference type="Pfam" id="PF06144">
    <property type="entry name" value="DNA_pol3_delta"/>
    <property type="match status" value="1"/>
</dbReference>
<keyword evidence="13" id="KW-1185">Reference proteome</keyword>
<dbReference type="PATRIC" id="fig|1070130.3.peg.843"/>
<dbReference type="GO" id="GO:0003677">
    <property type="term" value="F:DNA binding"/>
    <property type="evidence" value="ECO:0007669"/>
    <property type="project" value="InterPro"/>
</dbReference>